<dbReference type="EMBL" id="JAFBEC010000001">
    <property type="protein sequence ID" value="MBM7631058.1"/>
    <property type="molecule type" value="Genomic_DNA"/>
</dbReference>
<keyword evidence="8" id="KW-0915">Sodium</keyword>
<keyword evidence="10 14" id="KW-0472">Membrane</keyword>
<feature type="transmembrane region" description="Helical" evidence="14">
    <location>
        <begin position="372"/>
        <end position="393"/>
    </location>
</feature>
<evidence type="ECO:0000256" key="11">
    <source>
        <dbReference type="ARBA" id="ARBA00023201"/>
    </source>
</evidence>
<name>A0ABS2P6N4_9BACL</name>
<keyword evidence="4" id="KW-1003">Cell membrane</keyword>
<keyword evidence="16" id="KW-1185">Reference proteome</keyword>
<keyword evidence="6" id="KW-0769">Symport</keyword>
<evidence type="ECO:0000256" key="14">
    <source>
        <dbReference type="SAM" id="Phobius"/>
    </source>
</evidence>
<feature type="transmembrane region" description="Helical" evidence="14">
    <location>
        <begin position="189"/>
        <end position="209"/>
    </location>
</feature>
<feature type="transmembrane region" description="Helical" evidence="14">
    <location>
        <begin position="459"/>
        <end position="479"/>
    </location>
</feature>
<dbReference type="RefSeq" id="WP_204695258.1">
    <property type="nucleotide sequence ID" value="NZ_JAFBEC010000001.1"/>
</dbReference>
<feature type="transmembrane region" description="Helical" evidence="14">
    <location>
        <begin position="151"/>
        <end position="177"/>
    </location>
</feature>
<dbReference type="PROSITE" id="PS50283">
    <property type="entry name" value="NA_SOLUT_SYMP_3"/>
    <property type="match status" value="1"/>
</dbReference>
<feature type="transmembrane region" description="Helical" evidence="14">
    <location>
        <begin position="399"/>
        <end position="421"/>
    </location>
</feature>
<dbReference type="CDD" id="cd10322">
    <property type="entry name" value="SLC5sbd"/>
    <property type="match status" value="1"/>
</dbReference>
<keyword evidence="9" id="KW-0406">Ion transport</keyword>
<keyword evidence="11" id="KW-0739">Sodium transport</keyword>
<sequence length="658" mass="72104">MSFNLLFLFMLLTFGLILVVASLVTRKWIRSSNDYLIAGREVGMIVNIFGVAAIGFAGTMISLGPGITILYGVWGSLGFSIAFMIIGLMLYGLFFTPYIRRSGAQTLPEWLEMRFDAKTRLLITISSIFGLLGIMANNVISMAIITTEFTGWSLLLTLAGIFFVFLFFTYIGGFWAITLTDFIQMIIGLIAMPVLLIAIISQYGGISFINSNWPSATSFFTAGIGGQTIPVFSLQYPSILTFVVMFGCFLVWGNNYYWLRASTARDEKTAKMSYVYAALLLALVPSLILLVVGVYTGAAFSDLLPPYGDSDPMGAYGLMLTSLPIGIAAIALLGALAASVSTATTALIGASSTAVRDIYQRYIRPEATSKQLIKPSKIITLVLGLLVWLLTFYPGGPLYLFAFSTAWLGPPSILVVLGIFWKRTTMKGAFIGGLSGIIATTLATLLGDIAGIIPISEYTHIGIIGLVVTLSITVFVSLATQPNYYGKASWNLQSQNLDVSVKKGSHEEQILSLINRGYNTMVQITDMLGVDSSVSNRAIENLDRQGLIVRKKLTGAGFYSFSLTDDGTRYSQGLVTFIEDKLTNEEIMFIEKIDAGIEVFNQYIDEENLESLKISAMFSKLKDDKYLIEKGLWRRQILVTDKGKGIVNKYKNQIIKEA</sequence>
<dbReference type="InterPro" id="IPR036390">
    <property type="entry name" value="WH_DNA-bd_sf"/>
</dbReference>
<reference evidence="15 16" key="1">
    <citation type="submission" date="2021-01" db="EMBL/GenBank/DDBJ databases">
        <title>Genomic Encyclopedia of Type Strains, Phase IV (KMG-IV): sequencing the most valuable type-strain genomes for metagenomic binning, comparative biology and taxonomic classification.</title>
        <authorList>
            <person name="Goeker M."/>
        </authorList>
    </citation>
    <scope>NUCLEOTIDE SEQUENCE [LARGE SCALE GENOMIC DNA]</scope>
    <source>
        <strain evidence="15 16">DSM 25540</strain>
    </source>
</reference>
<dbReference type="InterPro" id="IPR038377">
    <property type="entry name" value="Na/Glc_symporter_sf"/>
</dbReference>
<feature type="transmembrane region" description="Helical" evidence="14">
    <location>
        <begin position="229"/>
        <end position="253"/>
    </location>
</feature>
<keyword evidence="5 14" id="KW-0812">Transmembrane</keyword>
<feature type="transmembrane region" description="Helical" evidence="14">
    <location>
        <begin position="318"/>
        <end position="351"/>
    </location>
</feature>
<accession>A0ABS2P6N4</accession>
<evidence type="ECO:0000256" key="4">
    <source>
        <dbReference type="ARBA" id="ARBA00022475"/>
    </source>
</evidence>
<comment type="subcellular location">
    <subcellularLocation>
        <location evidence="1">Cell membrane</location>
        <topology evidence="1">Multi-pass membrane protein</topology>
    </subcellularLocation>
</comment>
<evidence type="ECO:0000256" key="9">
    <source>
        <dbReference type="ARBA" id="ARBA00023065"/>
    </source>
</evidence>
<feature type="transmembrane region" description="Helical" evidence="14">
    <location>
        <begin position="45"/>
        <end position="71"/>
    </location>
</feature>
<dbReference type="InterPro" id="IPR001734">
    <property type="entry name" value="Na/solute_symporter"/>
</dbReference>
<comment type="catalytic activity">
    <reaction evidence="12">
        <text>L-proline(in) + Na(+)(in) = L-proline(out) + Na(+)(out)</text>
        <dbReference type="Rhea" id="RHEA:28967"/>
        <dbReference type="ChEBI" id="CHEBI:29101"/>
        <dbReference type="ChEBI" id="CHEBI:60039"/>
    </reaction>
</comment>
<evidence type="ECO:0000256" key="3">
    <source>
        <dbReference type="ARBA" id="ARBA00022448"/>
    </source>
</evidence>
<feature type="transmembrane region" description="Helical" evidence="14">
    <location>
        <begin position="77"/>
        <end position="100"/>
    </location>
</feature>
<evidence type="ECO:0000256" key="12">
    <source>
        <dbReference type="ARBA" id="ARBA00033708"/>
    </source>
</evidence>
<dbReference type="PANTHER" id="PTHR48086:SF3">
    <property type="entry name" value="SODIUM_PROLINE SYMPORTER"/>
    <property type="match status" value="1"/>
</dbReference>
<evidence type="ECO:0000256" key="5">
    <source>
        <dbReference type="ARBA" id="ARBA00022692"/>
    </source>
</evidence>
<proteinExistence type="inferred from homology"/>
<evidence type="ECO:0000313" key="16">
    <source>
        <dbReference type="Proteomes" id="UP000741863"/>
    </source>
</evidence>
<dbReference type="Gene3D" id="1.20.1730.10">
    <property type="entry name" value="Sodium/glucose cotransporter"/>
    <property type="match status" value="1"/>
</dbReference>
<dbReference type="PANTHER" id="PTHR48086">
    <property type="entry name" value="SODIUM/PROLINE SYMPORTER-RELATED"/>
    <property type="match status" value="1"/>
</dbReference>
<comment type="caution">
    <text evidence="15">The sequence shown here is derived from an EMBL/GenBank/DDBJ whole genome shotgun (WGS) entry which is preliminary data.</text>
</comment>
<evidence type="ECO:0000256" key="2">
    <source>
        <dbReference type="ARBA" id="ARBA00006434"/>
    </source>
</evidence>
<dbReference type="InterPro" id="IPR050277">
    <property type="entry name" value="Sodium:Solute_Symporter"/>
</dbReference>
<feature type="transmembrane region" description="Helical" evidence="14">
    <location>
        <begin position="428"/>
        <end position="453"/>
    </location>
</feature>
<protein>
    <submittedName>
        <fullName evidence="15">SSS family solute:Na+ symporter</fullName>
    </submittedName>
</protein>
<evidence type="ECO:0000313" key="15">
    <source>
        <dbReference type="EMBL" id="MBM7631058.1"/>
    </source>
</evidence>
<dbReference type="Pfam" id="PF00474">
    <property type="entry name" value="SSF"/>
    <property type="match status" value="1"/>
</dbReference>
<dbReference type="Proteomes" id="UP000741863">
    <property type="component" value="Unassembled WGS sequence"/>
</dbReference>
<keyword evidence="3" id="KW-0813">Transport</keyword>
<keyword evidence="7 14" id="KW-1133">Transmembrane helix</keyword>
<evidence type="ECO:0000256" key="6">
    <source>
        <dbReference type="ARBA" id="ARBA00022847"/>
    </source>
</evidence>
<evidence type="ECO:0000256" key="1">
    <source>
        <dbReference type="ARBA" id="ARBA00004651"/>
    </source>
</evidence>
<evidence type="ECO:0000256" key="10">
    <source>
        <dbReference type="ARBA" id="ARBA00023136"/>
    </source>
</evidence>
<comment type="similarity">
    <text evidence="2 13">Belongs to the sodium:solute symporter (SSF) (TC 2.A.21) family.</text>
</comment>
<evidence type="ECO:0000256" key="13">
    <source>
        <dbReference type="RuleBase" id="RU362091"/>
    </source>
</evidence>
<organism evidence="15 16">
    <name type="scientific">Geomicrobium sediminis</name>
    <dbReference type="NCBI Taxonomy" id="1347788"/>
    <lineage>
        <taxon>Bacteria</taxon>
        <taxon>Bacillati</taxon>
        <taxon>Bacillota</taxon>
        <taxon>Bacilli</taxon>
        <taxon>Bacillales</taxon>
        <taxon>Geomicrobium</taxon>
    </lineage>
</organism>
<dbReference type="SUPFAM" id="SSF46785">
    <property type="entry name" value="Winged helix' DNA-binding domain"/>
    <property type="match status" value="1"/>
</dbReference>
<feature type="transmembrane region" description="Helical" evidence="14">
    <location>
        <begin position="6"/>
        <end position="24"/>
    </location>
</feature>
<evidence type="ECO:0000256" key="8">
    <source>
        <dbReference type="ARBA" id="ARBA00023053"/>
    </source>
</evidence>
<feature type="transmembrane region" description="Helical" evidence="14">
    <location>
        <begin position="121"/>
        <end position="145"/>
    </location>
</feature>
<gene>
    <name evidence="15" type="ORF">JOD17_000149</name>
</gene>
<evidence type="ECO:0000256" key="7">
    <source>
        <dbReference type="ARBA" id="ARBA00022989"/>
    </source>
</evidence>
<feature type="transmembrane region" description="Helical" evidence="14">
    <location>
        <begin position="274"/>
        <end position="298"/>
    </location>
</feature>